<keyword evidence="2" id="KW-1185">Reference proteome</keyword>
<dbReference type="RefSeq" id="WP_150449183.1">
    <property type="nucleotide sequence ID" value="NZ_VYSA01000002.1"/>
</dbReference>
<protein>
    <submittedName>
        <fullName evidence="1">Uncharacterized protein</fullName>
    </submittedName>
</protein>
<dbReference type="Proteomes" id="UP000325827">
    <property type="component" value="Unassembled WGS sequence"/>
</dbReference>
<evidence type="ECO:0000313" key="1">
    <source>
        <dbReference type="EMBL" id="KAA9108151.1"/>
    </source>
</evidence>
<accession>A0A5J5J0U6</accession>
<proteinExistence type="predicted"/>
<gene>
    <name evidence="1" type="ORF">F6B43_12150</name>
</gene>
<name>A0A5J5J0U6_9MICO</name>
<comment type="caution">
    <text evidence="1">The sequence shown here is derived from an EMBL/GenBank/DDBJ whole genome shotgun (WGS) entry which is preliminary data.</text>
</comment>
<dbReference type="AlphaFoldDB" id="A0A5J5J0U6"/>
<organism evidence="1 2">
    <name type="scientific">Microbacterium rhizomatis</name>
    <dbReference type="NCBI Taxonomy" id="1631477"/>
    <lineage>
        <taxon>Bacteria</taxon>
        <taxon>Bacillati</taxon>
        <taxon>Actinomycetota</taxon>
        <taxon>Actinomycetes</taxon>
        <taxon>Micrococcales</taxon>
        <taxon>Microbacteriaceae</taxon>
        <taxon>Microbacterium</taxon>
    </lineage>
</organism>
<reference evidence="2" key="1">
    <citation type="submission" date="2019-09" db="EMBL/GenBank/DDBJ databases">
        <title>Mumia zhuanghuii sp. nov. isolated from the intestinal contents of plateau pika (Ochotona curzoniae) in the Qinghai-Tibet plateau of China.</title>
        <authorList>
            <person name="Tian Z."/>
        </authorList>
    </citation>
    <scope>NUCLEOTIDE SEQUENCE [LARGE SCALE GENOMIC DNA]</scope>
    <source>
        <strain evidence="2">JCM 30598</strain>
    </source>
</reference>
<dbReference type="EMBL" id="VYSA01000002">
    <property type="protein sequence ID" value="KAA9108151.1"/>
    <property type="molecule type" value="Genomic_DNA"/>
</dbReference>
<evidence type="ECO:0000313" key="2">
    <source>
        <dbReference type="Proteomes" id="UP000325827"/>
    </source>
</evidence>
<sequence length="91" mass="10046">MVASDVARSLRNLFPEARIASKRIDAPGEVWAVTIQPYRTSPAVVDIVIEHFDHVSRRGATFEQEGSEVDPGNRVSWITAQVNAAIAEIQM</sequence>